<dbReference type="Gene3D" id="1.10.150.20">
    <property type="entry name" value="5' to 3' exonuclease, C-terminal subdomain"/>
    <property type="match status" value="1"/>
</dbReference>
<accession>A0A3B4Z8D0</accession>
<reference evidence="5" key="1">
    <citation type="submission" date="2023-09" db="UniProtKB">
        <authorList>
            <consortium name="Ensembl"/>
        </authorList>
    </citation>
    <scope>IDENTIFICATION</scope>
</reference>
<keyword evidence="1" id="KW-0227">DNA damage</keyword>
<reference evidence="7" key="2">
    <citation type="submission" date="2025-04" db="UniProtKB">
        <authorList>
            <consortium name="RefSeq"/>
        </authorList>
    </citation>
    <scope>IDENTIFICATION</scope>
</reference>
<evidence type="ECO:0000313" key="7">
    <source>
        <dbReference type="RefSeq" id="XP_008279854.1"/>
    </source>
</evidence>
<dbReference type="GeneTree" id="ENSGT00390000009456"/>
<dbReference type="Gene3D" id="3.40.50.10130">
    <property type="match status" value="1"/>
</dbReference>
<dbReference type="CDD" id="cd20076">
    <property type="entry name" value="XPF_nuclease_FAAP24"/>
    <property type="match status" value="1"/>
</dbReference>
<evidence type="ECO:0000313" key="5">
    <source>
        <dbReference type="Ensembl" id="ENSSPAP00000004840.1"/>
    </source>
</evidence>
<evidence type="ECO:0000256" key="2">
    <source>
        <dbReference type="ARBA" id="ARBA00023204"/>
    </source>
</evidence>
<dbReference type="GO" id="GO:0043240">
    <property type="term" value="C:Fanconi anaemia nuclear complex"/>
    <property type="evidence" value="ECO:0007669"/>
    <property type="project" value="InterPro"/>
</dbReference>
<organism evidence="5">
    <name type="scientific">Stegastes partitus</name>
    <name type="common">bicolor damselfish</name>
    <dbReference type="NCBI Taxonomy" id="144197"/>
    <lineage>
        <taxon>Eukaryota</taxon>
        <taxon>Metazoa</taxon>
        <taxon>Chordata</taxon>
        <taxon>Craniata</taxon>
        <taxon>Vertebrata</taxon>
        <taxon>Euteleostomi</taxon>
        <taxon>Actinopterygii</taxon>
        <taxon>Neopterygii</taxon>
        <taxon>Teleostei</taxon>
        <taxon>Neoteleostei</taxon>
        <taxon>Acanthomorphata</taxon>
        <taxon>Ovalentaria</taxon>
        <taxon>Pomacentridae</taxon>
        <taxon>Stegastes</taxon>
    </lineage>
</organism>
<dbReference type="PANTHER" id="PTHR31786">
    <property type="entry name" value="FANCONI ANEMIA CORE COMPLEX-ASSOCIATED PROTEIN 24"/>
    <property type="match status" value="1"/>
</dbReference>
<sequence>MDAEAPVARTAGPPHGHVFCSEKWRSSDLIRGLRGGGVKILFENELGVVDFLLPNKSSVLYVSECDIIAGNGYKRKLVRYRNTSSSFQELVLVEKSRISEQYFAAVQSFVVLDLGLALLPVSGQTGASQLITHIVLSESQENPFRRRSACCLFEPLVMAVVQKVPGVGKVRARALLHSFSSIQQLCNATVAELAPIVGKACAQRIHSFFHQHMVTGS</sequence>
<dbReference type="InterPro" id="IPR026985">
    <property type="entry name" value="FAAP24"/>
</dbReference>
<dbReference type="InterPro" id="IPR041663">
    <property type="entry name" value="DisA/LigA_HHH"/>
</dbReference>
<proteinExistence type="predicted"/>
<evidence type="ECO:0000256" key="1">
    <source>
        <dbReference type="ARBA" id="ARBA00022763"/>
    </source>
</evidence>
<feature type="domain" description="Fanconi anemia core complex-associated protein 24 pseudonuclease" evidence="4">
    <location>
        <begin position="14"/>
        <end position="135"/>
    </location>
</feature>
<dbReference type="STRING" id="144197.ENSSPAP00000004840"/>
<keyword evidence="2" id="KW-0234">DNA repair</keyword>
<dbReference type="Ensembl" id="ENSSPAT00000004936.1">
    <property type="protein sequence ID" value="ENSSPAP00000004840.1"/>
    <property type="gene ID" value="ENSSPAG00000003760.1"/>
</dbReference>
<dbReference type="RefSeq" id="XP_008279854.1">
    <property type="nucleotide sequence ID" value="XM_008281632.1"/>
</dbReference>
<dbReference type="InterPro" id="IPR010994">
    <property type="entry name" value="RuvA_2-like"/>
</dbReference>
<dbReference type="GO" id="GO:0003682">
    <property type="term" value="F:chromatin binding"/>
    <property type="evidence" value="ECO:0007669"/>
    <property type="project" value="TreeGrafter"/>
</dbReference>
<dbReference type="Pfam" id="PF12826">
    <property type="entry name" value="HHH_2"/>
    <property type="match status" value="1"/>
</dbReference>
<dbReference type="SUPFAM" id="SSF47781">
    <property type="entry name" value="RuvA domain 2-like"/>
    <property type="match status" value="1"/>
</dbReference>
<dbReference type="Pfam" id="PF17949">
    <property type="entry name" value="PND"/>
    <property type="match status" value="1"/>
</dbReference>
<dbReference type="Proteomes" id="UP000694891">
    <property type="component" value="Unplaced"/>
</dbReference>
<dbReference type="PANTHER" id="PTHR31786:SF2">
    <property type="entry name" value="FANCONI ANEMIA CORE COMPLEX-ASSOCIATED PROTEIN 24"/>
    <property type="match status" value="1"/>
</dbReference>
<dbReference type="GO" id="GO:0036297">
    <property type="term" value="P:interstrand cross-link repair"/>
    <property type="evidence" value="ECO:0007669"/>
    <property type="project" value="InterPro"/>
</dbReference>
<protein>
    <submittedName>
        <fullName evidence="5">FA core complex associated protein 24</fullName>
    </submittedName>
    <submittedName>
        <fullName evidence="7">Fanconi anemia-associated protein of 24 kDa</fullName>
    </submittedName>
</protein>
<gene>
    <name evidence="7" type="primary">LOC103357196</name>
</gene>
<dbReference type="InterPro" id="IPR040646">
    <property type="entry name" value="PND"/>
</dbReference>
<dbReference type="CTD" id="91442"/>
<evidence type="ECO:0000259" key="4">
    <source>
        <dbReference type="Pfam" id="PF17949"/>
    </source>
</evidence>
<dbReference type="OrthoDB" id="5975714at2759"/>
<dbReference type="AlphaFoldDB" id="A0A3B4Z8D0"/>
<keyword evidence="6" id="KW-1185">Reference proteome</keyword>
<feature type="domain" description="DisA/LigA helix-hairpin-helix motif" evidence="3">
    <location>
        <begin position="164"/>
        <end position="213"/>
    </location>
</feature>
<evidence type="ECO:0000259" key="3">
    <source>
        <dbReference type="Pfam" id="PF12826"/>
    </source>
</evidence>
<evidence type="ECO:0000313" key="6">
    <source>
        <dbReference type="Proteomes" id="UP000694891"/>
    </source>
</evidence>
<name>A0A3B4Z8D0_9TELE</name>